<proteinExistence type="predicted"/>
<dbReference type="RefSeq" id="WP_090657512.1">
    <property type="nucleotide sequence ID" value="NZ_FOIA01000009.1"/>
</dbReference>
<gene>
    <name evidence="3" type="ORF">SAMN05216326_10940</name>
</gene>
<feature type="domain" description="Plastocyanin-like" evidence="2">
    <location>
        <begin position="92"/>
        <end position="173"/>
    </location>
</feature>
<dbReference type="InterPro" id="IPR011707">
    <property type="entry name" value="Cu-oxidase-like_N"/>
</dbReference>
<dbReference type="PANTHER" id="PTHR47197">
    <property type="entry name" value="PROTEIN NIRF"/>
    <property type="match status" value="1"/>
</dbReference>
<dbReference type="InterPro" id="IPR008972">
    <property type="entry name" value="Cupredoxin"/>
</dbReference>
<protein>
    <submittedName>
        <fullName evidence="3">DNA-binding beta-propeller fold protein YncE</fullName>
    </submittedName>
</protein>
<dbReference type="Proteomes" id="UP000199345">
    <property type="component" value="Unassembled WGS sequence"/>
</dbReference>
<feature type="signal peptide" evidence="1">
    <location>
        <begin position="1"/>
        <end position="31"/>
    </location>
</feature>
<dbReference type="Gene3D" id="2.130.10.10">
    <property type="entry name" value="YVTN repeat-like/Quinoprotein amine dehydrogenase"/>
    <property type="match status" value="2"/>
</dbReference>
<dbReference type="AlphaFoldDB" id="A0A1I0B2T9"/>
<reference evidence="4" key="1">
    <citation type="submission" date="2016-10" db="EMBL/GenBank/DDBJ databases">
        <authorList>
            <person name="Varghese N."/>
            <person name="Submissions S."/>
        </authorList>
    </citation>
    <scope>NUCLEOTIDE SEQUENCE [LARGE SCALE GENOMIC DNA]</scope>
    <source>
        <strain evidence="4">Nm71</strain>
    </source>
</reference>
<dbReference type="Pfam" id="PF07732">
    <property type="entry name" value="Cu-oxidase_3"/>
    <property type="match status" value="1"/>
</dbReference>
<keyword evidence="1" id="KW-0732">Signal</keyword>
<dbReference type="InterPro" id="IPR051200">
    <property type="entry name" value="Host-pathogen_enzymatic-act"/>
</dbReference>
<sequence length="951" mass="100589">MKFIIFGSNKKTVAATVVFIAALFFSSIALAATHDGNIYYFKDGLLLKKTKAESISATTTHTINLSAETLPNGQLGYKMISHAGSNQNYPAETAIPGPTLFVQQGDTVNISLTNNTSVPVGINIPGILENAAEAAAGGGSQNYSFTASKTGTYPYYDDGSGLLGLFGALVVNAADGSVQSYIDGDGTIIPTDIADLDKEYIMFMVGSTFWGAEIVNGTQTPLWTNPVLGANLDEIVRFHVLSLEHDHTFHLHAHRWLDEVDPINQGHTPHIIDVKILAGKADSHAFTLKSGTGVGAGMWHLHCHVVSHMESNMAARFRVDEPGAASGVSVAGASPYGAILLSPNQSDPGLVTFEISDEPGSWFRSTRSDAIIDPAGPIGALNIKTRSLEVMAPGSSAHFIMSDTNAVHTITTLIWPSDADTDNKHDIPFDQTKAYRGGGIVQLNTPGLYVFTCKIHPYMFGAVIVDDPSTDGLDLGEAIDLVVGIHDLPTTSDLATRLLRTFFVATTQGNWQDYTSAAPWHAEYPNVDVRLSGGAVLNLKAVLESRYGQDIALGPLSNPVTPGVGEVWINTQFEKTASKTKPGTITVLDTSDWTIKRKIALPSINMNHPHNMWVDRNQSTVFQTQWFDNKLTFINQSNGQLIDNIRIGDSPSHVMTMPDSDDITVAINGENRVVTIPAGTTTPESSIPTQLPGQVPANPHGHWITPAGKIVTPNINTSDTGFYDGNSGQIMARPAAGGNFPHGPHPIAIGVGNDRIYAANLLDHSLSVYDFDGNPVPVAANGGKPYINLIAAYNPVTGEGAANSGILPIQTPVDPTGRVVVTANTGGTITVVDTSSDTVVAILPCDPGCHGVNFGAKAGGGYYAYVSSKFSNRLIVVDPDPNGDGNFSDATVAGTISMADNTAATDDAVVSLAGMGGQGVLAIPNVYNGWVQHLPSGWQAGLTDAQKNAVP</sequence>
<feature type="chain" id="PRO_5011721139" evidence="1">
    <location>
        <begin position="32"/>
        <end position="951"/>
    </location>
</feature>
<dbReference type="GO" id="GO:0003677">
    <property type="term" value="F:DNA binding"/>
    <property type="evidence" value="ECO:0007669"/>
    <property type="project" value="UniProtKB-KW"/>
</dbReference>
<evidence type="ECO:0000313" key="3">
    <source>
        <dbReference type="EMBL" id="SET01035.1"/>
    </source>
</evidence>
<dbReference type="GO" id="GO:0005507">
    <property type="term" value="F:copper ion binding"/>
    <property type="evidence" value="ECO:0007669"/>
    <property type="project" value="InterPro"/>
</dbReference>
<organism evidence="3 4">
    <name type="scientific">Nitrosomonas marina</name>
    <dbReference type="NCBI Taxonomy" id="917"/>
    <lineage>
        <taxon>Bacteria</taxon>
        <taxon>Pseudomonadati</taxon>
        <taxon>Pseudomonadota</taxon>
        <taxon>Betaproteobacteria</taxon>
        <taxon>Nitrosomonadales</taxon>
        <taxon>Nitrosomonadaceae</taxon>
        <taxon>Nitrosomonas</taxon>
    </lineage>
</organism>
<evidence type="ECO:0000313" key="4">
    <source>
        <dbReference type="Proteomes" id="UP000199345"/>
    </source>
</evidence>
<dbReference type="OrthoDB" id="9757546at2"/>
<dbReference type="SUPFAM" id="SSF49503">
    <property type="entry name" value="Cupredoxins"/>
    <property type="match status" value="3"/>
</dbReference>
<dbReference type="InterPro" id="IPR011045">
    <property type="entry name" value="N2O_reductase_N"/>
</dbReference>
<evidence type="ECO:0000259" key="2">
    <source>
        <dbReference type="Pfam" id="PF07732"/>
    </source>
</evidence>
<evidence type="ECO:0000256" key="1">
    <source>
        <dbReference type="SAM" id="SignalP"/>
    </source>
</evidence>
<keyword evidence="4" id="KW-1185">Reference proteome</keyword>
<keyword evidence="3" id="KW-0238">DNA-binding</keyword>
<dbReference type="PANTHER" id="PTHR47197:SF3">
    <property type="entry name" value="DIHYDRO-HEME D1 DEHYDROGENASE"/>
    <property type="match status" value="1"/>
</dbReference>
<dbReference type="InterPro" id="IPR015943">
    <property type="entry name" value="WD40/YVTN_repeat-like_dom_sf"/>
</dbReference>
<dbReference type="SUPFAM" id="SSF50974">
    <property type="entry name" value="Nitrous oxide reductase, N-terminal domain"/>
    <property type="match status" value="1"/>
</dbReference>
<name>A0A1I0B2T9_9PROT</name>
<dbReference type="Gene3D" id="2.60.40.420">
    <property type="entry name" value="Cupredoxins - blue copper proteins"/>
    <property type="match status" value="3"/>
</dbReference>
<accession>A0A1I0B2T9</accession>
<dbReference type="EMBL" id="FOIA01000009">
    <property type="protein sequence ID" value="SET01035.1"/>
    <property type="molecule type" value="Genomic_DNA"/>
</dbReference>